<dbReference type="InterPro" id="IPR039422">
    <property type="entry name" value="MarR/SlyA-like"/>
</dbReference>
<sequence length="155" mass="16959">MAVQPDTAHELVDELFLFGRALRLAIVASHTDPLPQALVGVLVVLAARGECRQNELATELCITPSSLSRQISDLVDAGYIGRHADPCDGRASLVHVTDAGKALLLRSKEVRSARLRETLAEWDETDAQSALESVRKLKNTMFDHASRQHAMQVHA</sequence>
<evidence type="ECO:0000256" key="3">
    <source>
        <dbReference type="ARBA" id="ARBA00023163"/>
    </source>
</evidence>
<protein>
    <submittedName>
        <fullName evidence="5">Winged helix-turn-helix transcriptional regulator</fullName>
    </submittedName>
</protein>
<keyword evidence="2" id="KW-0238">DNA-binding</keyword>
<dbReference type="OrthoDB" id="4311144at2"/>
<dbReference type="AlphaFoldDB" id="A0A5A7SK56"/>
<dbReference type="Gene3D" id="1.10.10.10">
    <property type="entry name" value="Winged helix-like DNA-binding domain superfamily/Winged helix DNA-binding domain"/>
    <property type="match status" value="1"/>
</dbReference>
<dbReference type="InterPro" id="IPR000835">
    <property type="entry name" value="HTH_MarR-typ"/>
</dbReference>
<keyword evidence="6" id="KW-1185">Reference proteome</keyword>
<evidence type="ECO:0000313" key="5">
    <source>
        <dbReference type="EMBL" id="KAA0024581.1"/>
    </source>
</evidence>
<dbReference type="GO" id="GO:0003677">
    <property type="term" value="F:DNA binding"/>
    <property type="evidence" value="ECO:0007669"/>
    <property type="project" value="UniProtKB-KW"/>
</dbReference>
<dbReference type="RefSeq" id="WP_149428356.1">
    <property type="nucleotide sequence ID" value="NZ_VLNY01000001.1"/>
</dbReference>
<dbReference type="EMBL" id="VLNY01000001">
    <property type="protein sequence ID" value="KAA0024581.1"/>
    <property type="molecule type" value="Genomic_DNA"/>
</dbReference>
<feature type="domain" description="HTH marR-type" evidence="4">
    <location>
        <begin position="8"/>
        <end position="139"/>
    </location>
</feature>
<dbReference type="InterPro" id="IPR036390">
    <property type="entry name" value="WH_DNA-bd_sf"/>
</dbReference>
<dbReference type="PANTHER" id="PTHR33164:SF57">
    <property type="entry name" value="MARR-FAMILY TRANSCRIPTIONAL REGULATOR"/>
    <property type="match status" value="1"/>
</dbReference>
<evidence type="ECO:0000256" key="1">
    <source>
        <dbReference type="ARBA" id="ARBA00023015"/>
    </source>
</evidence>
<dbReference type="Proteomes" id="UP000322244">
    <property type="component" value="Unassembled WGS sequence"/>
</dbReference>
<evidence type="ECO:0000256" key="2">
    <source>
        <dbReference type="ARBA" id="ARBA00023125"/>
    </source>
</evidence>
<dbReference type="SUPFAM" id="SSF46785">
    <property type="entry name" value="Winged helix' DNA-binding domain"/>
    <property type="match status" value="1"/>
</dbReference>
<proteinExistence type="predicted"/>
<dbReference type="PROSITE" id="PS01117">
    <property type="entry name" value="HTH_MARR_1"/>
    <property type="match status" value="1"/>
</dbReference>
<comment type="caution">
    <text evidence="5">The sequence shown here is derived from an EMBL/GenBank/DDBJ whole genome shotgun (WGS) entry which is preliminary data.</text>
</comment>
<evidence type="ECO:0000313" key="6">
    <source>
        <dbReference type="Proteomes" id="UP000322244"/>
    </source>
</evidence>
<dbReference type="InterPro" id="IPR036388">
    <property type="entry name" value="WH-like_DNA-bd_sf"/>
</dbReference>
<gene>
    <name evidence="5" type="ORF">FOY51_01090</name>
</gene>
<dbReference type="SMART" id="SM00347">
    <property type="entry name" value="HTH_MARR"/>
    <property type="match status" value="1"/>
</dbReference>
<evidence type="ECO:0000259" key="4">
    <source>
        <dbReference type="PROSITE" id="PS50995"/>
    </source>
</evidence>
<keyword evidence="1" id="KW-0805">Transcription regulation</keyword>
<dbReference type="GO" id="GO:0003700">
    <property type="term" value="F:DNA-binding transcription factor activity"/>
    <property type="evidence" value="ECO:0007669"/>
    <property type="project" value="InterPro"/>
</dbReference>
<name>A0A5A7SK56_9NOCA</name>
<reference evidence="5 6" key="1">
    <citation type="submission" date="2019-07" db="EMBL/GenBank/DDBJ databases">
        <title>Rhodococcus cavernicolus sp. nov., isolated from a cave.</title>
        <authorList>
            <person name="Lee S.D."/>
        </authorList>
    </citation>
    <scope>NUCLEOTIDE SEQUENCE [LARGE SCALE GENOMIC DNA]</scope>
    <source>
        <strain evidence="5 6">C1-24</strain>
    </source>
</reference>
<accession>A0A5A7SK56</accession>
<keyword evidence="3" id="KW-0804">Transcription</keyword>
<dbReference type="PROSITE" id="PS50995">
    <property type="entry name" value="HTH_MARR_2"/>
    <property type="match status" value="1"/>
</dbReference>
<dbReference type="InterPro" id="IPR023187">
    <property type="entry name" value="Tscrpt_reg_MarR-type_CS"/>
</dbReference>
<dbReference type="Pfam" id="PF12802">
    <property type="entry name" value="MarR_2"/>
    <property type="match status" value="1"/>
</dbReference>
<dbReference type="GO" id="GO:0006950">
    <property type="term" value="P:response to stress"/>
    <property type="evidence" value="ECO:0007669"/>
    <property type="project" value="TreeGrafter"/>
</dbReference>
<dbReference type="PANTHER" id="PTHR33164">
    <property type="entry name" value="TRANSCRIPTIONAL REGULATOR, MARR FAMILY"/>
    <property type="match status" value="1"/>
</dbReference>
<organism evidence="5 6">
    <name type="scientific">Antrihabitans cavernicola</name>
    <dbReference type="NCBI Taxonomy" id="2495913"/>
    <lineage>
        <taxon>Bacteria</taxon>
        <taxon>Bacillati</taxon>
        <taxon>Actinomycetota</taxon>
        <taxon>Actinomycetes</taxon>
        <taxon>Mycobacteriales</taxon>
        <taxon>Nocardiaceae</taxon>
        <taxon>Antrihabitans</taxon>
    </lineage>
</organism>